<sequence length="148" mass="16822">MPSRFCGQNEIDHFTCEVLAVMKLVCSDTSKNQVFMFASASFTLLAPFFFIVFSYMRIIITILQIRSVDGRSKAFSTCGSHLTVVTLFYGTAIFMYLRPQSKSSQVQDKFISVFYGVLTPMLNPLIYTLRNQEVKGALRRMAEKKGKL</sequence>
<keyword evidence="7" id="KW-0807">Transducer</keyword>
<keyword evidence="6 8" id="KW-0472">Membrane</keyword>
<keyword evidence="11" id="KW-1185">Reference proteome</keyword>
<reference evidence="10 11" key="1">
    <citation type="journal article" date="2012" name="Genome Biol.">
        <title>Sequencing three crocodilian genomes to illuminate the evolution of archosaurs and amniotes.</title>
        <authorList>
            <person name="St John J.A."/>
            <person name="Braun E.L."/>
            <person name="Isberg S.R."/>
            <person name="Miles L.G."/>
            <person name="Chong A.Y."/>
            <person name="Gongora J."/>
            <person name="Dalzell P."/>
            <person name="Moran C."/>
            <person name="Bed'hom B."/>
            <person name="Abzhanov A."/>
            <person name="Burgess S.C."/>
            <person name="Cooksey A.M."/>
            <person name="Castoe T.A."/>
            <person name="Crawford N.G."/>
            <person name="Densmore L.D."/>
            <person name="Drew J.C."/>
            <person name="Edwards S.V."/>
            <person name="Faircloth B.C."/>
            <person name="Fujita M.K."/>
            <person name="Greenwold M.J."/>
            <person name="Hoffmann F.G."/>
            <person name="Howard J.M."/>
            <person name="Iguchi T."/>
            <person name="Janes D.E."/>
            <person name="Khan S.Y."/>
            <person name="Kohno S."/>
            <person name="de Koning A.J."/>
            <person name="Lance S.L."/>
            <person name="McCarthy F.M."/>
            <person name="McCormack J.E."/>
            <person name="Merchant M.E."/>
            <person name="Peterson D.G."/>
            <person name="Pollock D.D."/>
            <person name="Pourmand N."/>
            <person name="Raney B.J."/>
            <person name="Roessler K.A."/>
            <person name="Sanford J.R."/>
            <person name="Sawyer R.H."/>
            <person name="Schmidt C.J."/>
            <person name="Triplett E.W."/>
            <person name="Tuberville T.D."/>
            <person name="Venegas-Anaya M."/>
            <person name="Howard J.T."/>
            <person name="Jarvis E.D."/>
            <person name="Guillette L.J.Jr."/>
            <person name="Glenn T.C."/>
            <person name="Green R.E."/>
            <person name="Ray D.A."/>
        </authorList>
    </citation>
    <scope>NUCLEOTIDE SEQUENCE [LARGE SCALE GENOMIC DNA]</scope>
    <source>
        <strain evidence="10">KSC_2009_1</strain>
    </source>
</reference>
<name>A0A151MRL4_ALLMI</name>
<evidence type="ECO:0000256" key="6">
    <source>
        <dbReference type="ARBA" id="ARBA00023136"/>
    </source>
</evidence>
<dbReference type="GO" id="GO:0007186">
    <property type="term" value="P:G protein-coupled receptor signaling pathway"/>
    <property type="evidence" value="ECO:0007669"/>
    <property type="project" value="InterPro"/>
</dbReference>
<keyword evidence="5 8" id="KW-1133">Transmembrane helix</keyword>
<dbReference type="eggNOG" id="ENOG502SI4A">
    <property type="taxonomic scope" value="Eukaryota"/>
</dbReference>
<dbReference type="GO" id="GO:0004984">
    <property type="term" value="F:olfactory receptor activity"/>
    <property type="evidence" value="ECO:0007669"/>
    <property type="project" value="InterPro"/>
</dbReference>
<gene>
    <name evidence="10" type="ORF">Y1Q_0006645</name>
</gene>
<dbReference type="SUPFAM" id="SSF81321">
    <property type="entry name" value="Family A G protein-coupled receptor-like"/>
    <property type="match status" value="1"/>
</dbReference>
<dbReference type="Pfam" id="PF13853">
    <property type="entry name" value="7tm_4"/>
    <property type="match status" value="1"/>
</dbReference>
<feature type="transmembrane region" description="Helical" evidence="8">
    <location>
        <begin position="74"/>
        <end position="97"/>
    </location>
</feature>
<dbReference type="PRINTS" id="PR00245">
    <property type="entry name" value="OLFACTORYR"/>
</dbReference>
<feature type="transmembrane region" description="Helical" evidence="8">
    <location>
        <begin position="34"/>
        <end position="53"/>
    </location>
</feature>
<dbReference type="AlphaFoldDB" id="A0A151MRL4"/>
<organism evidence="10 11">
    <name type="scientific">Alligator mississippiensis</name>
    <name type="common">American alligator</name>
    <dbReference type="NCBI Taxonomy" id="8496"/>
    <lineage>
        <taxon>Eukaryota</taxon>
        <taxon>Metazoa</taxon>
        <taxon>Chordata</taxon>
        <taxon>Craniata</taxon>
        <taxon>Vertebrata</taxon>
        <taxon>Euteleostomi</taxon>
        <taxon>Archelosauria</taxon>
        <taxon>Archosauria</taxon>
        <taxon>Crocodylia</taxon>
        <taxon>Alligatoridae</taxon>
        <taxon>Alligatorinae</taxon>
        <taxon>Alligator</taxon>
    </lineage>
</organism>
<evidence type="ECO:0000313" key="11">
    <source>
        <dbReference type="Proteomes" id="UP000050525"/>
    </source>
</evidence>
<accession>A0A151MRL4</accession>
<evidence type="ECO:0000256" key="3">
    <source>
        <dbReference type="ARBA" id="ARBA00022606"/>
    </source>
</evidence>
<keyword evidence="4 8" id="KW-0812">Transmembrane</keyword>
<evidence type="ECO:0000256" key="7">
    <source>
        <dbReference type="ARBA" id="ARBA00023224"/>
    </source>
</evidence>
<dbReference type="STRING" id="8496.A0A151MRL4"/>
<proteinExistence type="predicted"/>
<evidence type="ECO:0000256" key="1">
    <source>
        <dbReference type="ARBA" id="ARBA00004651"/>
    </source>
</evidence>
<evidence type="ECO:0000256" key="4">
    <source>
        <dbReference type="ARBA" id="ARBA00022692"/>
    </source>
</evidence>
<evidence type="ECO:0000259" key="9">
    <source>
        <dbReference type="PROSITE" id="PS50262"/>
    </source>
</evidence>
<dbReference type="Gene3D" id="1.20.1070.10">
    <property type="entry name" value="Rhodopsin 7-helix transmembrane proteins"/>
    <property type="match status" value="1"/>
</dbReference>
<dbReference type="PROSITE" id="PS50262">
    <property type="entry name" value="G_PROTEIN_RECEP_F1_2"/>
    <property type="match status" value="1"/>
</dbReference>
<dbReference type="PANTHER" id="PTHR26453">
    <property type="entry name" value="OLFACTORY RECEPTOR"/>
    <property type="match status" value="1"/>
</dbReference>
<comment type="caution">
    <text evidence="10">The sequence shown here is derived from an EMBL/GenBank/DDBJ whole genome shotgun (WGS) entry which is preliminary data.</text>
</comment>
<evidence type="ECO:0000256" key="8">
    <source>
        <dbReference type="SAM" id="Phobius"/>
    </source>
</evidence>
<comment type="subcellular location">
    <subcellularLocation>
        <location evidence="1">Cell membrane</location>
        <topology evidence="1">Multi-pass membrane protein</topology>
    </subcellularLocation>
</comment>
<keyword evidence="2" id="KW-1003">Cell membrane</keyword>
<evidence type="ECO:0000256" key="2">
    <source>
        <dbReference type="ARBA" id="ARBA00022475"/>
    </source>
</evidence>
<dbReference type="GO" id="GO:0005886">
    <property type="term" value="C:plasma membrane"/>
    <property type="evidence" value="ECO:0007669"/>
    <property type="project" value="UniProtKB-SubCell"/>
</dbReference>
<dbReference type="EMBL" id="AKHW03005296">
    <property type="protein sequence ID" value="KYO27175.1"/>
    <property type="molecule type" value="Genomic_DNA"/>
</dbReference>
<keyword evidence="3" id="KW-0716">Sensory transduction</keyword>
<protein>
    <recommendedName>
        <fullName evidence="9">G-protein coupled receptors family 1 profile domain-containing protein</fullName>
    </recommendedName>
</protein>
<dbReference type="InterPro" id="IPR017452">
    <property type="entry name" value="GPCR_Rhodpsn_7TM"/>
</dbReference>
<dbReference type="Proteomes" id="UP000050525">
    <property type="component" value="Unassembled WGS sequence"/>
</dbReference>
<feature type="transmembrane region" description="Helical" evidence="8">
    <location>
        <begin position="109"/>
        <end position="129"/>
    </location>
</feature>
<evidence type="ECO:0000313" key="10">
    <source>
        <dbReference type="EMBL" id="KYO27175.1"/>
    </source>
</evidence>
<dbReference type="InterPro" id="IPR000725">
    <property type="entry name" value="Olfact_rcpt"/>
</dbReference>
<evidence type="ECO:0000256" key="5">
    <source>
        <dbReference type="ARBA" id="ARBA00022989"/>
    </source>
</evidence>
<feature type="domain" description="G-protein coupled receptors family 1 profile" evidence="9">
    <location>
        <begin position="1"/>
        <end position="127"/>
    </location>
</feature>